<dbReference type="GO" id="GO:0046872">
    <property type="term" value="F:metal ion binding"/>
    <property type="evidence" value="ECO:0007669"/>
    <property type="project" value="UniProtKB-KW"/>
</dbReference>
<keyword evidence="12" id="KW-0648">Protein biosynthesis</keyword>
<dbReference type="AlphaFoldDB" id="A0A4P9Y0M2"/>
<evidence type="ECO:0000313" key="17">
    <source>
        <dbReference type="Proteomes" id="UP000267251"/>
    </source>
</evidence>
<dbReference type="InterPro" id="IPR004529">
    <property type="entry name" value="Phe-tRNA-synth_IIc_asu"/>
</dbReference>
<evidence type="ECO:0000256" key="11">
    <source>
        <dbReference type="ARBA" id="ARBA00022842"/>
    </source>
</evidence>
<dbReference type="Proteomes" id="UP000267251">
    <property type="component" value="Unassembled WGS sequence"/>
</dbReference>
<dbReference type="GO" id="GO:0004826">
    <property type="term" value="F:phenylalanine-tRNA ligase activity"/>
    <property type="evidence" value="ECO:0007669"/>
    <property type="project" value="UniProtKB-EC"/>
</dbReference>
<evidence type="ECO:0000256" key="7">
    <source>
        <dbReference type="ARBA" id="ARBA00022598"/>
    </source>
</evidence>
<protein>
    <recommendedName>
        <fullName evidence="5">Phenylalanine--tRNA ligase alpha subunit</fullName>
        <ecNumber evidence="4">6.1.1.20</ecNumber>
    </recommendedName>
    <alternativeName>
        <fullName evidence="14">Phenylalanyl-tRNA synthetase alpha subunit</fullName>
    </alternativeName>
</protein>
<dbReference type="Gene3D" id="1.10.10.2320">
    <property type="match status" value="1"/>
</dbReference>
<keyword evidence="13 16" id="KW-0030">Aminoacyl-tRNA synthetase</keyword>
<dbReference type="CDD" id="cd00496">
    <property type="entry name" value="PheRS_alpha_core"/>
    <property type="match status" value="1"/>
</dbReference>
<evidence type="ECO:0000256" key="14">
    <source>
        <dbReference type="ARBA" id="ARBA00030612"/>
    </source>
</evidence>
<evidence type="ECO:0000256" key="6">
    <source>
        <dbReference type="ARBA" id="ARBA00022490"/>
    </source>
</evidence>
<dbReference type="Pfam" id="PF18553">
    <property type="entry name" value="PheRS_DBD3"/>
    <property type="match status" value="1"/>
</dbReference>
<keyword evidence="7" id="KW-0436">Ligase</keyword>
<accession>A0A4P9Y0M2</accession>
<dbReference type="Gene3D" id="1.10.10.2330">
    <property type="match status" value="1"/>
</dbReference>
<dbReference type="GO" id="GO:0009328">
    <property type="term" value="C:phenylalanine-tRNA ligase complex"/>
    <property type="evidence" value="ECO:0007669"/>
    <property type="project" value="TreeGrafter"/>
</dbReference>
<evidence type="ECO:0000256" key="10">
    <source>
        <dbReference type="ARBA" id="ARBA00022840"/>
    </source>
</evidence>
<evidence type="ECO:0000256" key="13">
    <source>
        <dbReference type="ARBA" id="ARBA00023146"/>
    </source>
</evidence>
<dbReference type="InterPro" id="IPR002319">
    <property type="entry name" value="Phenylalanyl-tRNA_Synthase"/>
</dbReference>
<dbReference type="Pfam" id="PF01409">
    <property type="entry name" value="tRNA-synt_2d"/>
    <property type="match status" value="1"/>
</dbReference>
<gene>
    <name evidence="16" type="ORF">BJ684DRAFT_21233</name>
</gene>
<name>A0A4P9Y0M2_9FUNG</name>
<reference evidence="17" key="1">
    <citation type="journal article" date="2018" name="Nat. Microbiol.">
        <title>Leveraging single-cell genomics to expand the fungal tree of life.</title>
        <authorList>
            <person name="Ahrendt S.R."/>
            <person name="Quandt C.A."/>
            <person name="Ciobanu D."/>
            <person name="Clum A."/>
            <person name="Salamov A."/>
            <person name="Andreopoulos B."/>
            <person name="Cheng J.F."/>
            <person name="Woyke T."/>
            <person name="Pelin A."/>
            <person name="Henrissat B."/>
            <person name="Reynolds N.K."/>
            <person name="Benny G.L."/>
            <person name="Smith M.E."/>
            <person name="James T.Y."/>
            <person name="Grigoriev I.V."/>
        </authorList>
    </citation>
    <scope>NUCLEOTIDE SEQUENCE [LARGE SCALE GENOMIC DNA]</scope>
</reference>
<sequence length="522" mass="58759">MASKDDIKSHILHVLDKFGSIPDTKNLPPVPGHEEAPMDQLVILGALNSLADKEMVQYTTLEKELWVLSKEGQDIANTGSHEAKVFYAVPAGTEGLEMAELTAKLGPAAKIGQGKAFKNKWIKKDGSKLLRLVESIEDQAQDDLQEIVRTGNHSKADVLKDLKRRKLCDRQRLTSYSVSKGPNFSLTERHQETDITAEMLQNKSWKESSFKKYNFAASAPPPPSGHLHPLMKVREEFRQIFLEMGFSEMPANRFVENSFWNFDALFVPQAHSARDLQDTFYISDPAVSGPIPEAVLGRVAKVHSEGGYGSVGYGTEWKRSEADKLVLRTHTTAVSAHMLYLLAQQPEFQPAKYFSIDRVFRNESVDATHLAEFHQVEGVIADRNATLGNLIGFMDAFFAKMGVHNIRFKPTYNPYTEPSMEIFSYHAGLKEWVEIGNSGMFRPELTRPLGLPEDVRVLGWGLSLERPTMIKYGIDNIRELLGHKVDLGMIQRNPLCRLDKKMGKERYMEDEPVDPSSVKVVN</sequence>
<evidence type="ECO:0000256" key="8">
    <source>
        <dbReference type="ARBA" id="ARBA00022723"/>
    </source>
</evidence>
<keyword evidence="17" id="KW-1185">Reference proteome</keyword>
<keyword evidence="6" id="KW-0963">Cytoplasm</keyword>
<evidence type="ECO:0000256" key="3">
    <source>
        <dbReference type="ARBA" id="ARBA00006703"/>
    </source>
</evidence>
<comment type="similarity">
    <text evidence="3">Belongs to the class-II aminoacyl-tRNA synthetase family. Phe-tRNA synthetase alpha subunit type 2 subfamily.</text>
</comment>
<dbReference type="InterPro" id="IPR045864">
    <property type="entry name" value="aa-tRNA-synth_II/BPL/LPL"/>
</dbReference>
<dbReference type="GO" id="GO:0006432">
    <property type="term" value="P:phenylalanyl-tRNA aminoacylation"/>
    <property type="evidence" value="ECO:0007669"/>
    <property type="project" value="InterPro"/>
</dbReference>
<dbReference type="FunFam" id="3.30.930.10:FF:000028">
    <property type="entry name" value="Phenylalanyl-tRNA synthetase alpha chain"/>
    <property type="match status" value="1"/>
</dbReference>
<dbReference type="Gene3D" id="3.30.930.10">
    <property type="entry name" value="Bira Bifunctional Protein, Domain 2"/>
    <property type="match status" value="1"/>
</dbReference>
<evidence type="ECO:0000259" key="15">
    <source>
        <dbReference type="PROSITE" id="PS50862"/>
    </source>
</evidence>
<evidence type="ECO:0000256" key="4">
    <source>
        <dbReference type="ARBA" id="ARBA00012814"/>
    </source>
</evidence>
<dbReference type="FunFam" id="1.10.10.2330:FF:000002">
    <property type="entry name" value="Phenylalanyl-tRNA synthetase alpha chain"/>
    <property type="match status" value="1"/>
</dbReference>
<organism evidence="16 17">
    <name type="scientific">Piptocephalis cylindrospora</name>
    <dbReference type="NCBI Taxonomy" id="1907219"/>
    <lineage>
        <taxon>Eukaryota</taxon>
        <taxon>Fungi</taxon>
        <taxon>Fungi incertae sedis</taxon>
        <taxon>Zoopagomycota</taxon>
        <taxon>Zoopagomycotina</taxon>
        <taxon>Zoopagomycetes</taxon>
        <taxon>Zoopagales</taxon>
        <taxon>Piptocephalidaceae</taxon>
        <taxon>Piptocephalis</taxon>
    </lineage>
</organism>
<dbReference type="PANTHER" id="PTHR11538:SF40">
    <property type="entry name" value="PHENYLALANINE--TRNA LIGASE ALPHA SUBUNIT"/>
    <property type="match status" value="1"/>
</dbReference>
<keyword evidence="8" id="KW-0479">Metal-binding</keyword>
<dbReference type="NCBIfam" id="TIGR00468">
    <property type="entry name" value="pheS"/>
    <property type="match status" value="1"/>
</dbReference>
<evidence type="ECO:0000256" key="2">
    <source>
        <dbReference type="ARBA" id="ARBA00004496"/>
    </source>
</evidence>
<feature type="domain" description="Aminoacyl-transfer RNA synthetases class-II family profile" evidence="15">
    <location>
        <begin position="232"/>
        <end position="494"/>
    </location>
</feature>
<dbReference type="EC" id="6.1.1.20" evidence="4"/>
<evidence type="ECO:0000256" key="9">
    <source>
        <dbReference type="ARBA" id="ARBA00022741"/>
    </source>
</evidence>
<dbReference type="GO" id="GO:0005524">
    <property type="term" value="F:ATP binding"/>
    <property type="evidence" value="ECO:0007669"/>
    <property type="project" value="UniProtKB-KW"/>
</dbReference>
<keyword evidence="10" id="KW-0067">ATP-binding</keyword>
<evidence type="ECO:0000313" key="16">
    <source>
        <dbReference type="EMBL" id="RKP12214.1"/>
    </source>
</evidence>
<dbReference type="NCBIfam" id="NF003210">
    <property type="entry name" value="PRK04172.1"/>
    <property type="match status" value="1"/>
</dbReference>
<evidence type="ECO:0000256" key="5">
    <source>
        <dbReference type="ARBA" id="ARBA00015409"/>
    </source>
</evidence>
<comment type="cofactor">
    <cofactor evidence="1">
        <name>Mg(2+)</name>
        <dbReference type="ChEBI" id="CHEBI:18420"/>
    </cofactor>
</comment>
<proteinExistence type="inferred from homology"/>
<evidence type="ECO:0000256" key="1">
    <source>
        <dbReference type="ARBA" id="ARBA00001946"/>
    </source>
</evidence>
<dbReference type="OrthoDB" id="238316at2759"/>
<dbReference type="PROSITE" id="PS50862">
    <property type="entry name" value="AA_TRNA_LIGASE_II"/>
    <property type="match status" value="1"/>
</dbReference>
<dbReference type="InterPro" id="IPR006195">
    <property type="entry name" value="aa-tRNA-synth_II"/>
</dbReference>
<comment type="subcellular location">
    <subcellularLocation>
        <location evidence="2">Cytoplasm</location>
    </subcellularLocation>
</comment>
<dbReference type="Gene3D" id="3.30.1370.240">
    <property type="match status" value="1"/>
</dbReference>
<keyword evidence="9" id="KW-0547">Nucleotide-binding</keyword>
<dbReference type="SUPFAM" id="SSF55681">
    <property type="entry name" value="Class II aaRS and biotin synthetases"/>
    <property type="match status" value="1"/>
</dbReference>
<dbReference type="PANTHER" id="PTHR11538">
    <property type="entry name" value="PHENYLALANYL-TRNA SYNTHETASE"/>
    <property type="match status" value="1"/>
</dbReference>
<keyword evidence="11" id="KW-0460">Magnesium</keyword>
<dbReference type="GO" id="GO:0005829">
    <property type="term" value="C:cytosol"/>
    <property type="evidence" value="ECO:0007669"/>
    <property type="project" value="TreeGrafter"/>
</dbReference>
<dbReference type="InterPro" id="IPR040725">
    <property type="entry name" value="PheRS_DBD3"/>
</dbReference>
<dbReference type="EMBL" id="KZ988429">
    <property type="protein sequence ID" value="RKP12214.1"/>
    <property type="molecule type" value="Genomic_DNA"/>
</dbReference>
<evidence type="ECO:0000256" key="12">
    <source>
        <dbReference type="ARBA" id="ARBA00022917"/>
    </source>
</evidence>
<dbReference type="GO" id="GO:0000049">
    <property type="term" value="F:tRNA binding"/>
    <property type="evidence" value="ECO:0007669"/>
    <property type="project" value="InterPro"/>
</dbReference>